<dbReference type="OrthoDB" id="2245989at2759"/>
<feature type="compositionally biased region" description="Basic and acidic residues" evidence="1">
    <location>
        <begin position="42"/>
        <end position="52"/>
    </location>
</feature>
<comment type="caution">
    <text evidence="2">The sequence shown here is derived from an EMBL/GenBank/DDBJ whole genome shotgun (WGS) entry which is preliminary data.</text>
</comment>
<evidence type="ECO:0000313" key="3">
    <source>
        <dbReference type="Proteomes" id="UP000481861"/>
    </source>
</evidence>
<feature type="region of interest" description="Disordered" evidence="1">
    <location>
        <begin position="1"/>
        <end position="68"/>
    </location>
</feature>
<reference evidence="2 3" key="1">
    <citation type="submission" date="2020-01" db="EMBL/GenBank/DDBJ databases">
        <authorList>
            <consortium name="DOE Joint Genome Institute"/>
            <person name="Haridas S."/>
            <person name="Albert R."/>
            <person name="Binder M."/>
            <person name="Bloem J."/>
            <person name="Labutti K."/>
            <person name="Salamov A."/>
            <person name="Andreopoulos B."/>
            <person name="Baker S.E."/>
            <person name="Barry K."/>
            <person name="Bills G."/>
            <person name="Bluhm B.H."/>
            <person name="Cannon C."/>
            <person name="Castanera R."/>
            <person name="Culley D.E."/>
            <person name="Daum C."/>
            <person name="Ezra D."/>
            <person name="Gonzalez J.B."/>
            <person name="Henrissat B."/>
            <person name="Kuo A."/>
            <person name="Liang C."/>
            <person name="Lipzen A."/>
            <person name="Lutzoni F."/>
            <person name="Magnuson J."/>
            <person name="Mondo S."/>
            <person name="Nolan M."/>
            <person name="Ohm R."/>
            <person name="Pangilinan J."/>
            <person name="Park H.-J.H."/>
            <person name="Ramirez L."/>
            <person name="Alfaro M."/>
            <person name="Sun H."/>
            <person name="Tritt A."/>
            <person name="Yoshinaga Y."/>
            <person name="Zwiers L.-H.L."/>
            <person name="Turgeon B.G."/>
            <person name="Goodwin S.B."/>
            <person name="Spatafora J.W."/>
            <person name="Crous P.W."/>
            <person name="Grigoriev I.V."/>
        </authorList>
    </citation>
    <scope>NUCLEOTIDE SEQUENCE [LARGE SCALE GENOMIC DNA]</scope>
    <source>
        <strain evidence="2 3">CBS 611.86</strain>
    </source>
</reference>
<proteinExistence type="predicted"/>
<evidence type="ECO:0000256" key="1">
    <source>
        <dbReference type="SAM" id="MobiDB-lite"/>
    </source>
</evidence>
<feature type="compositionally biased region" description="Basic and acidic residues" evidence="1">
    <location>
        <begin position="1"/>
        <end position="32"/>
    </location>
</feature>
<dbReference type="EMBL" id="JAADJZ010000002">
    <property type="protein sequence ID" value="KAF2877481.1"/>
    <property type="molecule type" value="Genomic_DNA"/>
</dbReference>
<accession>A0A7C8MI74</accession>
<dbReference type="PANTHER" id="PTHR38116:SF1">
    <property type="entry name" value="BZIP DOMAIN-CONTAINING PROTEIN"/>
    <property type="match status" value="1"/>
</dbReference>
<dbReference type="Proteomes" id="UP000481861">
    <property type="component" value="Unassembled WGS sequence"/>
</dbReference>
<dbReference type="PANTHER" id="PTHR38116">
    <property type="entry name" value="CHROMOSOME 7, WHOLE GENOME SHOTGUN SEQUENCE"/>
    <property type="match status" value="1"/>
</dbReference>
<gene>
    <name evidence="2" type="ORF">BDV95DRAFT_590061</name>
</gene>
<sequence length="253" mass="28611">MERMARKTDPSQDDWHNVQDSKKRKQIQDRLAQRARRKRLREAKNNSKHDAQLAETQAPDDAQPDDESQVATLGPAFHLVSQERLELSTLDLDGAGASLSSALSSVEFAPFVAETEPFWKTQYLQAIAPRLPVQTHFPLTIYGALYINGQILGIGCSTVVPARSTPCTPDIPPSLHPTQLQLLTIHARWIDRLPFPKMRDSLINLSGIIDEEEILQDIALIPSFTFVPGHAPWDPRAWKWEKPFADKWGYLLF</sequence>
<keyword evidence="3" id="KW-1185">Reference proteome</keyword>
<evidence type="ECO:0000313" key="2">
    <source>
        <dbReference type="EMBL" id="KAF2877481.1"/>
    </source>
</evidence>
<name>A0A7C8MI74_9PLEO</name>
<organism evidence="2 3">
    <name type="scientific">Massariosphaeria phaeospora</name>
    <dbReference type="NCBI Taxonomy" id="100035"/>
    <lineage>
        <taxon>Eukaryota</taxon>
        <taxon>Fungi</taxon>
        <taxon>Dikarya</taxon>
        <taxon>Ascomycota</taxon>
        <taxon>Pezizomycotina</taxon>
        <taxon>Dothideomycetes</taxon>
        <taxon>Pleosporomycetidae</taxon>
        <taxon>Pleosporales</taxon>
        <taxon>Pleosporales incertae sedis</taxon>
        <taxon>Massariosphaeria</taxon>
    </lineage>
</organism>
<dbReference type="Pfam" id="PF11905">
    <property type="entry name" value="DUF3425"/>
    <property type="match status" value="1"/>
</dbReference>
<dbReference type="AlphaFoldDB" id="A0A7C8MI74"/>
<protein>
    <recommendedName>
        <fullName evidence="4">BZIP domain-containing protein</fullName>
    </recommendedName>
</protein>
<dbReference type="InterPro" id="IPR021833">
    <property type="entry name" value="DUF3425"/>
</dbReference>
<evidence type="ECO:0008006" key="4">
    <source>
        <dbReference type="Google" id="ProtNLM"/>
    </source>
</evidence>